<dbReference type="PANTHER" id="PTHR42946:SF1">
    <property type="entry name" value="PHOSPHOGLUCOMUTASE (ALPHA-D-GLUCOSE-1,6-BISPHOSPHATE-DEPENDENT)"/>
    <property type="match status" value="1"/>
</dbReference>
<keyword evidence="5 6" id="KW-0413">Isomerase</keyword>
<feature type="binding site" evidence="6">
    <location>
        <position position="247"/>
    </location>
    <ligand>
        <name>Mg(2+)</name>
        <dbReference type="ChEBI" id="CHEBI:18420"/>
    </ligand>
</feature>
<dbReference type="Pfam" id="PF00408">
    <property type="entry name" value="PGM_PMM_IV"/>
    <property type="match status" value="1"/>
</dbReference>
<evidence type="ECO:0000256" key="1">
    <source>
        <dbReference type="ARBA" id="ARBA00010231"/>
    </source>
</evidence>
<keyword evidence="2 6" id="KW-0597">Phosphoprotein</keyword>
<dbReference type="GO" id="GO:0004615">
    <property type="term" value="F:phosphomannomutase activity"/>
    <property type="evidence" value="ECO:0007669"/>
    <property type="project" value="TreeGrafter"/>
</dbReference>
<evidence type="ECO:0000313" key="11">
    <source>
        <dbReference type="EMBL" id="KRO62019.1"/>
    </source>
</evidence>
<dbReference type="FunFam" id="3.40.120.10:FF:000003">
    <property type="entry name" value="Phosphoglucosamine mutase"/>
    <property type="match status" value="1"/>
</dbReference>
<protein>
    <recommendedName>
        <fullName evidence="6">Phosphoglucosamine mutase</fullName>
        <ecNumber evidence="6">5.4.2.10</ecNumber>
    </recommendedName>
</protein>
<dbReference type="GO" id="GO:0005975">
    <property type="term" value="P:carbohydrate metabolic process"/>
    <property type="evidence" value="ECO:0007669"/>
    <property type="project" value="InterPro"/>
</dbReference>
<comment type="PTM">
    <text evidence="6">Activated by phosphorylation.</text>
</comment>
<dbReference type="Pfam" id="PF02878">
    <property type="entry name" value="PGM_PMM_I"/>
    <property type="match status" value="1"/>
</dbReference>
<comment type="catalytic activity">
    <reaction evidence="6">
        <text>alpha-D-glucosamine 1-phosphate = D-glucosamine 6-phosphate</text>
        <dbReference type="Rhea" id="RHEA:23424"/>
        <dbReference type="ChEBI" id="CHEBI:58516"/>
        <dbReference type="ChEBI" id="CHEBI:58725"/>
        <dbReference type="EC" id="5.4.2.10"/>
    </reaction>
</comment>
<evidence type="ECO:0000256" key="2">
    <source>
        <dbReference type="ARBA" id="ARBA00022553"/>
    </source>
</evidence>
<dbReference type="InterPro" id="IPR005841">
    <property type="entry name" value="Alpha-D-phosphohexomutase_SF"/>
</dbReference>
<dbReference type="InterPro" id="IPR006352">
    <property type="entry name" value="GlmM_bact"/>
</dbReference>
<dbReference type="GO" id="GO:0008966">
    <property type="term" value="F:phosphoglucosamine mutase activity"/>
    <property type="evidence" value="ECO:0007669"/>
    <property type="project" value="UniProtKB-UniRule"/>
</dbReference>
<comment type="function">
    <text evidence="6">Catalyzes the conversion of glucosamine-6-phosphate to glucosamine-1-phosphate.</text>
</comment>
<dbReference type="Pfam" id="PF02879">
    <property type="entry name" value="PGM_PMM_II"/>
    <property type="match status" value="1"/>
</dbReference>
<dbReference type="SUPFAM" id="SSF53738">
    <property type="entry name" value="Phosphoglucomutase, first 3 domains"/>
    <property type="match status" value="3"/>
</dbReference>
<dbReference type="Pfam" id="PF02880">
    <property type="entry name" value="PGM_PMM_III"/>
    <property type="match status" value="1"/>
</dbReference>
<dbReference type="AlphaFoldDB" id="A0A0R2RPD3"/>
<feature type="domain" description="Alpha-D-phosphohexomutase alpha/beta/alpha" evidence="9">
    <location>
        <begin position="175"/>
        <end position="256"/>
    </location>
</feature>
<evidence type="ECO:0000256" key="3">
    <source>
        <dbReference type="ARBA" id="ARBA00022723"/>
    </source>
</evidence>
<comment type="caution">
    <text evidence="11">The sequence shown here is derived from an EMBL/GenBank/DDBJ whole genome shotgun (WGS) entry which is preliminary data.</text>
</comment>
<dbReference type="SUPFAM" id="SSF55957">
    <property type="entry name" value="Phosphoglucomutase, C-terminal domain"/>
    <property type="match status" value="1"/>
</dbReference>
<dbReference type="InterPro" id="IPR036900">
    <property type="entry name" value="A-D-PHexomutase_C_sf"/>
</dbReference>
<dbReference type="EMBL" id="LIBO01000153">
    <property type="protein sequence ID" value="KRO62019.1"/>
    <property type="molecule type" value="Genomic_DNA"/>
</dbReference>
<proteinExistence type="inferred from homology"/>
<dbReference type="InterPro" id="IPR016055">
    <property type="entry name" value="A-D-PHexomutase_a/b/a-I/II/III"/>
</dbReference>
<dbReference type="InterPro" id="IPR050060">
    <property type="entry name" value="Phosphoglucosamine_mutase"/>
</dbReference>
<dbReference type="Proteomes" id="UP000051269">
    <property type="component" value="Unassembled WGS sequence"/>
</dbReference>
<feature type="domain" description="Alpha-D-phosphohexomutase alpha/beta/alpha" evidence="8">
    <location>
        <begin position="4"/>
        <end position="132"/>
    </location>
</feature>
<feature type="active site" description="Phosphoserine intermediate" evidence="6">
    <location>
        <position position="102"/>
    </location>
</feature>
<keyword evidence="3 6" id="KW-0479">Metal-binding</keyword>
<gene>
    <name evidence="6" type="primary">glmM</name>
    <name evidence="11" type="ORF">ABR82_02920</name>
</gene>
<dbReference type="GO" id="GO:0009252">
    <property type="term" value="P:peptidoglycan biosynthetic process"/>
    <property type="evidence" value="ECO:0007669"/>
    <property type="project" value="TreeGrafter"/>
</dbReference>
<dbReference type="InterPro" id="IPR005843">
    <property type="entry name" value="A-D-PHexomutase_C"/>
</dbReference>
<evidence type="ECO:0000259" key="7">
    <source>
        <dbReference type="Pfam" id="PF00408"/>
    </source>
</evidence>
<feature type="binding site" description="via phosphate group" evidence="6">
    <location>
        <position position="102"/>
    </location>
    <ligand>
        <name>Mg(2+)</name>
        <dbReference type="ChEBI" id="CHEBI:18420"/>
    </ligand>
</feature>
<evidence type="ECO:0000256" key="6">
    <source>
        <dbReference type="HAMAP-Rule" id="MF_01554"/>
    </source>
</evidence>
<reference evidence="11 12" key="1">
    <citation type="submission" date="2015-10" db="EMBL/GenBank/DDBJ databases">
        <title>Metagenome-Assembled Genomes uncover a global brackish microbiome.</title>
        <authorList>
            <person name="Hugerth L.W."/>
            <person name="Larsson J."/>
            <person name="Alneberg J."/>
            <person name="Lindh M.V."/>
            <person name="Legrand C."/>
            <person name="Pinhassi J."/>
            <person name="Andersson A.F."/>
        </authorList>
    </citation>
    <scope>NUCLEOTIDE SEQUENCE [LARGE SCALE GENOMIC DNA]</scope>
    <source>
        <strain evidence="11">BACL18 MAG-120507-bin52</strain>
    </source>
</reference>
<dbReference type="GO" id="GO:0005829">
    <property type="term" value="C:cytosol"/>
    <property type="evidence" value="ECO:0007669"/>
    <property type="project" value="TreeGrafter"/>
</dbReference>
<dbReference type="Gene3D" id="3.40.120.10">
    <property type="entry name" value="Alpha-D-Glucose-1,6-Bisphosphate, subunit A, domain 3"/>
    <property type="match status" value="3"/>
</dbReference>
<dbReference type="InterPro" id="IPR005846">
    <property type="entry name" value="A-D-PHexomutase_a/b/a-III"/>
</dbReference>
<feature type="binding site" evidence="6">
    <location>
        <position position="245"/>
    </location>
    <ligand>
        <name>Mg(2+)</name>
        <dbReference type="ChEBI" id="CHEBI:18420"/>
    </ligand>
</feature>
<comment type="cofactor">
    <cofactor evidence="6">
        <name>Mg(2+)</name>
        <dbReference type="ChEBI" id="CHEBI:18420"/>
    </cofactor>
    <text evidence="6">Binds 1 Mg(2+) ion per subunit.</text>
</comment>
<evidence type="ECO:0000256" key="5">
    <source>
        <dbReference type="ARBA" id="ARBA00023235"/>
    </source>
</evidence>
<dbReference type="GO" id="GO:0006048">
    <property type="term" value="P:UDP-N-acetylglucosamine biosynthetic process"/>
    <property type="evidence" value="ECO:0007669"/>
    <property type="project" value="TreeGrafter"/>
</dbReference>
<dbReference type="InterPro" id="IPR005844">
    <property type="entry name" value="A-D-PHexomutase_a/b/a-I"/>
</dbReference>
<evidence type="ECO:0000256" key="4">
    <source>
        <dbReference type="ARBA" id="ARBA00022842"/>
    </source>
</evidence>
<dbReference type="EC" id="5.4.2.10" evidence="6"/>
<name>A0A0R2RPD3_9BACT</name>
<dbReference type="NCBIfam" id="TIGR01455">
    <property type="entry name" value="glmM"/>
    <property type="match status" value="1"/>
</dbReference>
<keyword evidence="4 6" id="KW-0460">Magnesium</keyword>
<feature type="modified residue" description="Phosphoserine" evidence="6">
    <location>
        <position position="102"/>
    </location>
</feature>
<dbReference type="Gene3D" id="3.30.310.50">
    <property type="entry name" value="Alpha-D-phosphohexomutase, C-terminal domain"/>
    <property type="match status" value="1"/>
</dbReference>
<dbReference type="PRINTS" id="PR00509">
    <property type="entry name" value="PGMPMM"/>
</dbReference>
<dbReference type="HAMAP" id="MF_01554_B">
    <property type="entry name" value="GlmM_B"/>
    <property type="match status" value="1"/>
</dbReference>
<organism evidence="11 12">
    <name type="scientific">Verrucomicrobia subdivision 6 bacterium BACL9 MAG-120507-bin52</name>
    <dbReference type="NCBI Taxonomy" id="1655590"/>
    <lineage>
        <taxon>Bacteria</taxon>
        <taxon>Pseudomonadati</taxon>
        <taxon>Verrucomicrobiota</taxon>
        <taxon>Verrucomicrobiia</taxon>
        <taxon>Verrucomicrobiales</taxon>
        <taxon>Verrucomicrobia subdivision 6</taxon>
    </lineage>
</organism>
<evidence type="ECO:0000259" key="9">
    <source>
        <dbReference type="Pfam" id="PF02879"/>
    </source>
</evidence>
<evidence type="ECO:0000259" key="10">
    <source>
        <dbReference type="Pfam" id="PF02880"/>
    </source>
</evidence>
<sequence>MERRWFGTDGVRGRVGTEPMTVDFVWALGRAAGNFFAKKSPQGRVMVARDTRESGPQLEAALCAGLREAGMEVESVGVLPSGALAMLVQETGACAGAILSASHNPASDNGVKFCGSDGAKLSEQSEREMERGLDLTQATPALKIAGAPDFTCTAEAFDLYQGRLRKAFGSGPFLKGIRMVVDVGHGAAWYTTPKILREMGAEVEVMSAQPDGKNINEQCGSEHPEKLIEAVKRRKGWLGLAHDGDADRIVFIDEEGERVDGDELIGMVALDAMERGKLSGKTVVVTQMSNLGLDEMIMTHGGKVVRTAIGDRAVAEAMRQGGYGVGGEQSGHLLFHDVSPAGDGLLSALKVLDRVQRKGARVADLRKGMRRYPQKLTNLKVRHKPAWESIPAVSGAVRGVEKELGKKGRILLRYSGTENLMRLLVEADKMDTIDCVVGKLMPILQEHLGEK</sequence>
<dbReference type="GO" id="GO:0000287">
    <property type="term" value="F:magnesium ion binding"/>
    <property type="evidence" value="ECO:0007669"/>
    <property type="project" value="UniProtKB-UniRule"/>
</dbReference>
<feature type="domain" description="Alpha-D-phosphohexomutase alpha/beta/alpha" evidence="10">
    <location>
        <begin position="260"/>
        <end position="371"/>
    </location>
</feature>
<feature type="domain" description="Alpha-D-phosphohexomutase C-terminal" evidence="7">
    <location>
        <begin position="376"/>
        <end position="429"/>
    </location>
</feature>
<evidence type="ECO:0000259" key="8">
    <source>
        <dbReference type="Pfam" id="PF02878"/>
    </source>
</evidence>
<accession>A0A0R2RPD3</accession>
<feature type="binding site" evidence="6">
    <location>
        <position position="243"/>
    </location>
    <ligand>
        <name>Mg(2+)</name>
        <dbReference type="ChEBI" id="CHEBI:18420"/>
    </ligand>
</feature>
<comment type="similarity">
    <text evidence="1 6">Belongs to the phosphohexose mutase family.</text>
</comment>
<evidence type="ECO:0000313" key="12">
    <source>
        <dbReference type="Proteomes" id="UP000051269"/>
    </source>
</evidence>
<dbReference type="PANTHER" id="PTHR42946">
    <property type="entry name" value="PHOSPHOHEXOSE MUTASE"/>
    <property type="match status" value="1"/>
</dbReference>
<dbReference type="InterPro" id="IPR005845">
    <property type="entry name" value="A-D-PHexomutase_a/b/a-II"/>
</dbReference>